<dbReference type="EMBL" id="CAJNNW010013892">
    <property type="protein sequence ID" value="CAE8655934.1"/>
    <property type="molecule type" value="Genomic_DNA"/>
</dbReference>
<organism evidence="8 9">
    <name type="scientific">Polarella glacialis</name>
    <name type="common">Dinoflagellate</name>
    <dbReference type="NCBI Taxonomy" id="89957"/>
    <lineage>
        <taxon>Eukaryota</taxon>
        <taxon>Sar</taxon>
        <taxon>Alveolata</taxon>
        <taxon>Dinophyceae</taxon>
        <taxon>Suessiales</taxon>
        <taxon>Suessiaceae</taxon>
        <taxon>Polarella</taxon>
    </lineage>
</organism>
<dbReference type="InterPro" id="IPR052102">
    <property type="entry name" value="Enkurin_domain-protein"/>
</dbReference>
<proteinExistence type="predicted"/>
<feature type="compositionally biased region" description="Polar residues" evidence="6">
    <location>
        <begin position="34"/>
        <end position="48"/>
    </location>
</feature>
<keyword evidence="4" id="KW-0206">Cytoskeleton</keyword>
<evidence type="ECO:0000256" key="2">
    <source>
        <dbReference type="ARBA" id="ARBA00004245"/>
    </source>
</evidence>
<dbReference type="PANTHER" id="PTHR21490">
    <property type="entry name" value="ENKURIN-RELATED"/>
    <property type="match status" value="1"/>
</dbReference>
<feature type="domain" description="Enkurin" evidence="7">
    <location>
        <begin position="682"/>
        <end position="776"/>
    </location>
</feature>
<feature type="compositionally biased region" description="Basic and acidic residues" evidence="6">
    <location>
        <begin position="458"/>
        <end position="472"/>
    </location>
</feature>
<evidence type="ECO:0000256" key="5">
    <source>
        <dbReference type="ARBA" id="ARBA00023273"/>
    </source>
</evidence>
<dbReference type="Pfam" id="PF13864">
    <property type="entry name" value="Enkurin"/>
    <property type="match status" value="1"/>
</dbReference>
<name>A0A813ITG0_POLGL</name>
<protein>
    <recommendedName>
        <fullName evidence="7">Enkurin domain-containing protein</fullName>
    </recommendedName>
</protein>
<keyword evidence="5" id="KW-0966">Cell projection</keyword>
<feature type="region of interest" description="Disordered" evidence="6">
    <location>
        <begin position="458"/>
        <end position="489"/>
    </location>
</feature>
<dbReference type="PANTHER" id="PTHR21490:SF0">
    <property type="entry name" value="ENKURIN"/>
    <property type="match status" value="1"/>
</dbReference>
<evidence type="ECO:0000259" key="7">
    <source>
        <dbReference type="PROSITE" id="PS51665"/>
    </source>
</evidence>
<evidence type="ECO:0000256" key="1">
    <source>
        <dbReference type="ARBA" id="ARBA00004138"/>
    </source>
</evidence>
<evidence type="ECO:0000256" key="4">
    <source>
        <dbReference type="ARBA" id="ARBA00023212"/>
    </source>
</evidence>
<dbReference type="GO" id="GO:0005516">
    <property type="term" value="F:calmodulin binding"/>
    <property type="evidence" value="ECO:0007669"/>
    <property type="project" value="TreeGrafter"/>
</dbReference>
<feature type="compositionally biased region" description="Basic and acidic residues" evidence="6">
    <location>
        <begin position="141"/>
        <end position="150"/>
    </location>
</feature>
<evidence type="ECO:0000256" key="3">
    <source>
        <dbReference type="ARBA" id="ARBA00022490"/>
    </source>
</evidence>
<feature type="region of interest" description="Disordered" evidence="6">
    <location>
        <begin position="120"/>
        <end position="170"/>
    </location>
</feature>
<comment type="caution">
    <text evidence="8">The sequence shown here is derived from an EMBL/GenBank/DDBJ whole genome shotgun (WGS) entry which is preliminary data.</text>
</comment>
<gene>
    <name evidence="8" type="ORF">PGLA2088_LOCUS11912</name>
</gene>
<dbReference type="GO" id="GO:0005929">
    <property type="term" value="C:cilium"/>
    <property type="evidence" value="ECO:0007669"/>
    <property type="project" value="UniProtKB-SubCell"/>
</dbReference>
<feature type="region of interest" description="Disordered" evidence="6">
    <location>
        <begin position="240"/>
        <end position="316"/>
    </location>
</feature>
<dbReference type="InterPro" id="IPR027012">
    <property type="entry name" value="Enkurin_dom"/>
</dbReference>
<keyword evidence="3" id="KW-0963">Cytoplasm</keyword>
<dbReference type="AlphaFoldDB" id="A0A813ITG0"/>
<evidence type="ECO:0000256" key="6">
    <source>
        <dbReference type="SAM" id="MobiDB-lite"/>
    </source>
</evidence>
<dbReference type="Proteomes" id="UP000626109">
    <property type="component" value="Unassembled WGS sequence"/>
</dbReference>
<reference evidence="8" key="1">
    <citation type="submission" date="2021-02" db="EMBL/GenBank/DDBJ databases">
        <authorList>
            <person name="Dougan E. K."/>
            <person name="Rhodes N."/>
            <person name="Thang M."/>
            <person name="Chan C."/>
        </authorList>
    </citation>
    <scope>NUCLEOTIDE SEQUENCE</scope>
</reference>
<feature type="non-terminal residue" evidence="8">
    <location>
        <position position="1"/>
    </location>
</feature>
<evidence type="ECO:0000313" key="9">
    <source>
        <dbReference type="Proteomes" id="UP000626109"/>
    </source>
</evidence>
<evidence type="ECO:0000313" key="8">
    <source>
        <dbReference type="EMBL" id="CAE8655934.1"/>
    </source>
</evidence>
<accession>A0A813ITG0</accession>
<dbReference type="PROSITE" id="PS51665">
    <property type="entry name" value="ENKURIN"/>
    <property type="match status" value="1"/>
</dbReference>
<dbReference type="GO" id="GO:0005856">
    <property type="term" value="C:cytoskeleton"/>
    <property type="evidence" value="ECO:0007669"/>
    <property type="project" value="UniProtKB-SubCell"/>
</dbReference>
<feature type="compositionally biased region" description="Basic and acidic residues" evidence="6">
    <location>
        <begin position="263"/>
        <end position="275"/>
    </location>
</feature>
<feature type="compositionally biased region" description="Basic and acidic residues" evidence="6">
    <location>
        <begin position="240"/>
        <end position="257"/>
    </location>
</feature>
<feature type="region of interest" description="Disordered" evidence="6">
    <location>
        <begin position="1"/>
        <end position="54"/>
    </location>
</feature>
<comment type="subcellular location">
    <subcellularLocation>
        <location evidence="1">Cell projection</location>
        <location evidence="1">Cilium</location>
    </subcellularLocation>
    <subcellularLocation>
        <location evidence="2">Cytoplasm</location>
        <location evidence="2">Cytoskeleton</location>
    </subcellularLocation>
</comment>
<feature type="compositionally biased region" description="Polar residues" evidence="6">
    <location>
        <begin position="297"/>
        <end position="307"/>
    </location>
</feature>
<sequence>AFKDTPGLKDLLSPFPGLESLVSRPHAKEKGGTRHSSGGTPPSASNPYQVGLRREWMRPPSNLDQLYEADDFVSPEDRAAGIRRWAPPSPTLAQPGQFMAQARRRYEREWSMELEDVDKARASASDAGVASLSPTQRRKSKQEGLEELSPRPKKMPFITTEGDKPIPKGHAKWKFLGRPPAHILKMKKPQDPAKMLRLHRYAERRRTNLGSGLDWDDAKAKWMGWYKKNKKSRFDKIEMSTSPKKEDVEADYEDRTERRLKREARFAKPSGHEGGRASASSESRDEGSMPEWAGKGKQSTGSMNHTLSKPVEESPRIGGSTISTWGLDPSCAALCLSAGTFCRAKAPFFKSNVDRFPACCTASQVVDFTRGGFVIGDGAGLLCDFEVSRAKGHMSEVEPGRFMLVIYVPEDSDEKSPDGGAAALFGRTGGTSAADMFSSAEHYDPGSSRQLAAGKMRGDMVPDHGFRDRGIVRPEASSGQEREGFSTGPIQSQVASFDLAAQADMANFGESIYNMIPPKMEVREKPPMHRSKYAGTQPPTGSTFHAASTTCPAFSNTDGAAVEKPVADKTHGTFGKKQGGYSSDPNGYMKKAEKTGGRVLSLAEVKTQNPEALAPKHLKTRTSIIPKADEAPVMNLVTSKNFIVANAVETILSAPRKLPEGAKDFLKKEDYGKVPKYLQHIKQDIEAEYDYIQQLHQDREEEEYAQKRPLGEDERGSIVEGLKSKWEQVNTAYQGGTHMTKMDTMGKMKRKERYEAELSQIEKDIEKMSRGNIVVDSRM</sequence>